<proteinExistence type="predicted"/>
<protein>
    <submittedName>
        <fullName evidence="8">Cytokinetic ring protein SteA</fullName>
    </submittedName>
</protein>
<feature type="transmembrane region" description="Helical" evidence="6">
    <location>
        <begin position="360"/>
        <end position="381"/>
    </location>
</feature>
<evidence type="ECO:0000256" key="5">
    <source>
        <dbReference type="SAM" id="MobiDB-lite"/>
    </source>
</evidence>
<organism evidence="8 9">
    <name type="scientific">Lipingzhangella rawalii</name>
    <dbReference type="NCBI Taxonomy" id="2055835"/>
    <lineage>
        <taxon>Bacteria</taxon>
        <taxon>Bacillati</taxon>
        <taxon>Actinomycetota</taxon>
        <taxon>Actinomycetes</taxon>
        <taxon>Streptosporangiales</taxon>
        <taxon>Nocardiopsidaceae</taxon>
        <taxon>Lipingzhangella</taxon>
    </lineage>
</organism>
<dbReference type="InterPro" id="IPR047795">
    <property type="entry name" value="Put_SteA-like"/>
</dbReference>
<evidence type="ECO:0000313" key="8">
    <source>
        <dbReference type="EMBL" id="MDS1269491.1"/>
    </source>
</evidence>
<dbReference type="InterPro" id="IPR036759">
    <property type="entry name" value="TPK_catalytic_sf"/>
</dbReference>
<keyword evidence="4" id="KW-0067">ATP-binding</keyword>
<keyword evidence="6" id="KW-1133">Transmembrane helix</keyword>
<evidence type="ECO:0000259" key="7">
    <source>
        <dbReference type="Pfam" id="PF12555"/>
    </source>
</evidence>
<evidence type="ECO:0000256" key="4">
    <source>
        <dbReference type="ARBA" id="ARBA00022840"/>
    </source>
</evidence>
<comment type="caution">
    <text evidence="8">The sequence shown here is derived from an EMBL/GenBank/DDBJ whole genome shotgun (WGS) entry which is preliminary data.</text>
</comment>
<keyword evidence="6" id="KW-0812">Transmembrane</keyword>
<keyword evidence="9" id="KW-1185">Reference proteome</keyword>
<keyword evidence="3" id="KW-0418">Kinase</keyword>
<dbReference type="InterPro" id="IPR022215">
    <property type="entry name" value="SteA-like_C"/>
</dbReference>
<reference evidence="9" key="1">
    <citation type="submission" date="2023-07" db="EMBL/GenBank/DDBJ databases">
        <title>Novel species in the genus Lipingzhangella isolated from Sambhar Salt Lake.</title>
        <authorList>
            <person name="Jiya N."/>
            <person name="Kajale S."/>
            <person name="Sharma A."/>
        </authorList>
    </citation>
    <scope>NUCLEOTIDE SEQUENCE [LARGE SCALE GENOMIC DNA]</scope>
    <source>
        <strain evidence="9">LS1_29</strain>
    </source>
</reference>
<dbReference type="SUPFAM" id="SSF63999">
    <property type="entry name" value="Thiamin pyrophosphokinase, catalytic domain"/>
    <property type="match status" value="1"/>
</dbReference>
<dbReference type="NCBIfam" id="NF040608">
    <property type="entry name" value="division_SteA"/>
    <property type="match status" value="1"/>
</dbReference>
<name>A0ABU2H2H4_9ACTN</name>
<keyword evidence="1" id="KW-0808">Transferase</keyword>
<keyword evidence="2" id="KW-0547">Nucleotide-binding</keyword>
<dbReference type="Pfam" id="PF12555">
    <property type="entry name" value="SteA-like_C"/>
    <property type="match status" value="1"/>
</dbReference>
<sequence length="409" mass="43497">MGLRTGWTKAQHRQQHGREAGGRNGPSTATVAIHARVRLHHATEALTGRLRPGDIAVIDRVDLDRDTAQYLVDHSVAAVLNVASSMTGRYPNLGPQVVMDAGIPLVDEVDPSVFGRVVDGERLRLEEGTLYRGSVPLAGGTPRDAAWLAAATSEARAGMCVQLEALAAGARECLRHDSALYLDGVGIPELTTPLSGRHVVVAVRGRHLRHDLDLLRAYRREYRPLLLAVDDAAESLLELGYRPDLVLADLTTLSERVVDCGAEIVAHAAADGPVPGRERLARPERDVPVLHSASSSVAAALLLADGSGAPVIVTAGMHRSLPELLDGGRSLVAGTFLAQLRVGGTLVDARAASRLHRSRVSVSALLTLVVAALLVVLVAGYSTPVGQVYLEAQDASWETFRTWLGEVIP</sequence>
<gene>
    <name evidence="8" type="primary">steA</name>
    <name evidence="8" type="ORF">RIF23_04175</name>
</gene>
<evidence type="ECO:0000256" key="3">
    <source>
        <dbReference type="ARBA" id="ARBA00022777"/>
    </source>
</evidence>
<feature type="region of interest" description="Disordered" evidence="5">
    <location>
        <begin position="1"/>
        <end position="27"/>
    </location>
</feature>
<accession>A0ABU2H2H4</accession>
<dbReference type="RefSeq" id="WP_310910956.1">
    <property type="nucleotide sequence ID" value="NZ_JAVLVT010000001.1"/>
</dbReference>
<evidence type="ECO:0000313" key="9">
    <source>
        <dbReference type="Proteomes" id="UP001250214"/>
    </source>
</evidence>
<evidence type="ECO:0000256" key="2">
    <source>
        <dbReference type="ARBA" id="ARBA00022741"/>
    </source>
</evidence>
<dbReference type="EMBL" id="JAVLVT010000001">
    <property type="protein sequence ID" value="MDS1269491.1"/>
    <property type="molecule type" value="Genomic_DNA"/>
</dbReference>
<evidence type="ECO:0000256" key="1">
    <source>
        <dbReference type="ARBA" id="ARBA00022679"/>
    </source>
</evidence>
<evidence type="ECO:0000256" key="6">
    <source>
        <dbReference type="SAM" id="Phobius"/>
    </source>
</evidence>
<dbReference type="Proteomes" id="UP001250214">
    <property type="component" value="Unassembled WGS sequence"/>
</dbReference>
<feature type="domain" description="SteA-like C-terminal" evidence="7">
    <location>
        <begin position="352"/>
        <end position="400"/>
    </location>
</feature>
<keyword evidence="6" id="KW-0472">Membrane</keyword>